<accession>A0A9W9EX16</accession>
<dbReference type="PANTHER" id="PTHR47585">
    <property type="match status" value="1"/>
</dbReference>
<dbReference type="AlphaFoldDB" id="A0A9W9EX16"/>
<dbReference type="Proteomes" id="UP001149074">
    <property type="component" value="Unassembled WGS sequence"/>
</dbReference>
<dbReference type="Pfam" id="PF07287">
    <property type="entry name" value="AtuA"/>
    <property type="match status" value="1"/>
</dbReference>
<dbReference type="InterPro" id="IPR010839">
    <property type="entry name" value="AtuA_N"/>
</dbReference>
<evidence type="ECO:0000313" key="2">
    <source>
        <dbReference type="EMBL" id="KAJ5089425.1"/>
    </source>
</evidence>
<dbReference type="EMBL" id="JAPQKI010000009">
    <property type="protein sequence ID" value="KAJ5089425.1"/>
    <property type="molecule type" value="Genomic_DNA"/>
</dbReference>
<proteinExistence type="predicted"/>
<dbReference type="OrthoDB" id="10265871at2759"/>
<sequence>MHEVPGRNGQVTIEKCRSQLLYGIQGKRYYNSDVVAIIDQIQFELTAPNAVYVHNIKWDKPPAATKVGITAKGGFQAEVHYFAVGLDIEEKAALPERQLQYYLDDCPLLPVQSKSPSQAVPNPNRHLKTKLLSTFESFPRRKTKTIYHQTSSYAPAGT</sequence>
<feature type="domain" description="Acyclic terpene utilisation N-terminal" evidence="1">
    <location>
        <begin position="3"/>
        <end position="105"/>
    </location>
</feature>
<evidence type="ECO:0000313" key="3">
    <source>
        <dbReference type="Proteomes" id="UP001149074"/>
    </source>
</evidence>
<gene>
    <name evidence="2" type="ORF">N7532_008109</name>
</gene>
<reference evidence="2" key="1">
    <citation type="submission" date="2022-11" db="EMBL/GenBank/DDBJ databases">
        <authorList>
            <person name="Petersen C."/>
        </authorList>
    </citation>
    <scope>NUCLEOTIDE SEQUENCE</scope>
    <source>
        <strain evidence="2">IBT 30761</strain>
    </source>
</reference>
<protein>
    <recommendedName>
        <fullName evidence="1">Acyclic terpene utilisation N-terminal domain-containing protein</fullName>
    </recommendedName>
</protein>
<keyword evidence="3" id="KW-1185">Reference proteome</keyword>
<name>A0A9W9EX16_9EURO</name>
<reference evidence="2" key="2">
    <citation type="journal article" date="2023" name="IMA Fungus">
        <title>Comparative genomic study of the Penicillium genus elucidates a diverse pangenome and 15 lateral gene transfer events.</title>
        <authorList>
            <person name="Petersen C."/>
            <person name="Sorensen T."/>
            <person name="Nielsen M.R."/>
            <person name="Sondergaard T.E."/>
            <person name="Sorensen J.L."/>
            <person name="Fitzpatrick D.A."/>
            <person name="Frisvad J.C."/>
            <person name="Nielsen K.L."/>
        </authorList>
    </citation>
    <scope>NUCLEOTIDE SEQUENCE</scope>
    <source>
        <strain evidence="2">IBT 30761</strain>
    </source>
</reference>
<comment type="caution">
    <text evidence="2">The sequence shown here is derived from an EMBL/GenBank/DDBJ whole genome shotgun (WGS) entry which is preliminary data.</text>
</comment>
<dbReference type="RefSeq" id="XP_056471407.1">
    <property type="nucleotide sequence ID" value="XM_056620601.1"/>
</dbReference>
<dbReference type="GeneID" id="81359580"/>
<organism evidence="2 3">
    <name type="scientific">Penicillium argentinense</name>
    <dbReference type="NCBI Taxonomy" id="1131581"/>
    <lineage>
        <taxon>Eukaryota</taxon>
        <taxon>Fungi</taxon>
        <taxon>Dikarya</taxon>
        <taxon>Ascomycota</taxon>
        <taxon>Pezizomycotina</taxon>
        <taxon>Eurotiomycetes</taxon>
        <taxon>Eurotiomycetidae</taxon>
        <taxon>Eurotiales</taxon>
        <taxon>Aspergillaceae</taxon>
        <taxon>Penicillium</taxon>
    </lineage>
</organism>
<dbReference type="PANTHER" id="PTHR47585:SF2">
    <property type="entry name" value="DUF1446 DOMAIN PROTEIN (AFU_ORTHOLOGUE AFUA_6G11420)"/>
    <property type="match status" value="1"/>
</dbReference>
<evidence type="ECO:0000259" key="1">
    <source>
        <dbReference type="Pfam" id="PF07287"/>
    </source>
</evidence>